<gene>
    <name evidence="10" type="ORF">BD935_03455</name>
</gene>
<dbReference type="Pfam" id="PF00116">
    <property type="entry name" value="COX2"/>
    <property type="match status" value="1"/>
</dbReference>
<dbReference type="PANTHER" id="PTHR22888:SF9">
    <property type="entry name" value="CYTOCHROME C OXIDASE SUBUNIT 2"/>
    <property type="match status" value="1"/>
</dbReference>
<reference evidence="10 11" key="1">
    <citation type="submission" date="2016-08" db="EMBL/GenBank/DDBJ databases">
        <title>New Insights into Marine Group III Euryarchaeota, from dark to light.</title>
        <authorList>
            <person name="Haro-Moreno J.M."/>
            <person name="Rodriguez-Valera F."/>
            <person name="Lopez-Garcia P."/>
            <person name="Moreira D."/>
            <person name="Martin-Cuadrado A.B."/>
        </authorList>
    </citation>
    <scope>NUCLEOTIDE SEQUENCE [LARGE SCALE GENOMIC DNA]</scope>
    <source>
        <strain evidence="10">CG-Epi1</strain>
    </source>
</reference>
<dbReference type="SUPFAM" id="SSF49503">
    <property type="entry name" value="Cupredoxins"/>
    <property type="match status" value="1"/>
</dbReference>
<dbReference type="InterPro" id="IPR045187">
    <property type="entry name" value="CcO_II"/>
</dbReference>
<feature type="transmembrane region" description="Helical" evidence="8">
    <location>
        <begin position="33"/>
        <end position="55"/>
    </location>
</feature>
<dbReference type="PROSITE" id="PS50857">
    <property type="entry name" value="COX2_CUA"/>
    <property type="match status" value="1"/>
</dbReference>
<evidence type="ECO:0000313" key="11">
    <source>
        <dbReference type="Proteomes" id="UP000183080"/>
    </source>
</evidence>
<dbReference type="PANTHER" id="PTHR22888">
    <property type="entry name" value="CYTOCHROME C OXIDASE, SUBUNIT II"/>
    <property type="match status" value="1"/>
</dbReference>
<dbReference type="Proteomes" id="UP000183080">
    <property type="component" value="Unassembled WGS sequence"/>
</dbReference>
<dbReference type="GO" id="GO:0004129">
    <property type="term" value="F:cytochrome-c oxidase activity"/>
    <property type="evidence" value="ECO:0007669"/>
    <property type="project" value="InterPro"/>
</dbReference>
<dbReference type="InterPro" id="IPR008972">
    <property type="entry name" value="Cupredoxin"/>
</dbReference>
<accession>A0A1J5TJC6</accession>
<protein>
    <recommendedName>
        <fullName evidence="9">Cytochrome oxidase subunit II copper A binding domain-containing protein</fullName>
    </recommendedName>
</protein>
<comment type="caution">
    <text evidence="10">The sequence shown here is derived from an EMBL/GenBank/DDBJ whole genome shotgun (WGS) entry which is preliminary data.</text>
</comment>
<keyword evidence="3" id="KW-0813">Transport</keyword>
<dbReference type="GO" id="GO:0042773">
    <property type="term" value="P:ATP synthesis coupled electron transport"/>
    <property type="evidence" value="ECO:0007669"/>
    <property type="project" value="TreeGrafter"/>
</dbReference>
<evidence type="ECO:0000256" key="4">
    <source>
        <dbReference type="ARBA" id="ARBA00022692"/>
    </source>
</evidence>
<keyword evidence="6 8" id="KW-1133">Transmembrane helix</keyword>
<dbReference type="AlphaFoldDB" id="A0A1J5TJC6"/>
<proteinExistence type="inferred from homology"/>
<evidence type="ECO:0000256" key="5">
    <source>
        <dbReference type="ARBA" id="ARBA00022982"/>
    </source>
</evidence>
<evidence type="ECO:0000313" key="10">
    <source>
        <dbReference type="EMBL" id="OIR21073.1"/>
    </source>
</evidence>
<dbReference type="Gene3D" id="2.60.40.420">
    <property type="entry name" value="Cupredoxins - blue copper proteins"/>
    <property type="match status" value="1"/>
</dbReference>
<keyword evidence="7 8" id="KW-0472">Membrane</keyword>
<feature type="domain" description="Cytochrome oxidase subunit II copper A binding" evidence="9">
    <location>
        <begin position="116"/>
        <end position="235"/>
    </location>
</feature>
<dbReference type="EMBL" id="MIZA01000002">
    <property type="protein sequence ID" value="OIR21073.1"/>
    <property type="molecule type" value="Genomic_DNA"/>
</dbReference>
<dbReference type="GO" id="GO:0016020">
    <property type="term" value="C:membrane"/>
    <property type="evidence" value="ECO:0007669"/>
    <property type="project" value="UniProtKB-SubCell"/>
</dbReference>
<evidence type="ECO:0000256" key="2">
    <source>
        <dbReference type="ARBA" id="ARBA00007866"/>
    </source>
</evidence>
<organism evidence="10 11">
    <name type="scientific">Marine Group III euryarchaeote CG-Epi1</name>
    <dbReference type="NCBI Taxonomy" id="1888995"/>
    <lineage>
        <taxon>Archaea</taxon>
        <taxon>Methanobacteriati</taxon>
        <taxon>Thermoplasmatota</taxon>
        <taxon>Thermoplasmata</taxon>
        <taxon>Candidatus Thermoprofundales</taxon>
    </lineage>
</organism>
<sequence>MSIISDLIYFDNPAIWDSFGGTSSGIGGLTWQMFIWSVIVGLLVITWLIYNLIFFRHKEGDPEPKDALKAGVFPHERGDVKIELTWTIAPLILVSWLTFLSLAPLDYMWDIPDNEEADVTVEVTAGSWYWGFEYANDYEKPDEFTKCSSNINCLEVPANSIIRFNVTSVDNLHAFYLPDMGIKQDAVPGLNTATWVDTSIVSARDEPYRIYCTEYCGNSHSQMLAEIYVTEVSNA</sequence>
<keyword evidence="4 8" id="KW-0812">Transmembrane</keyword>
<evidence type="ECO:0000256" key="1">
    <source>
        <dbReference type="ARBA" id="ARBA00004141"/>
    </source>
</evidence>
<evidence type="ECO:0000259" key="9">
    <source>
        <dbReference type="PROSITE" id="PS50857"/>
    </source>
</evidence>
<keyword evidence="5" id="KW-0249">Electron transport</keyword>
<evidence type="ECO:0000256" key="7">
    <source>
        <dbReference type="ARBA" id="ARBA00023136"/>
    </source>
</evidence>
<dbReference type="Gene3D" id="1.10.287.90">
    <property type="match status" value="1"/>
</dbReference>
<dbReference type="InterPro" id="IPR002429">
    <property type="entry name" value="CcO_II-like_C"/>
</dbReference>
<name>A0A1J5TJC6_9ARCH</name>
<comment type="subcellular location">
    <subcellularLocation>
        <location evidence="1">Membrane</location>
        <topology evidence="1">Multi-pass membrane protein</topology>
    </subcellularLocation>
</comment>
<evidence type="ECO:0000256" key="3">
    <source>
        <dbReference type="ARBA" id="ARBA00022448"/>
    </source>
</evidence>
<evidence type="ECO:0000256" key="8">
    <source>
        <dbReference type="SAM" id="Phobius"/>
    </source>
</evidence>
<evidence type="ECO:0000256" key="6">
    <source>
        <dbReference type="ARBA" id="ARBA00022989"/>
    </source>
</evidence>
<dbReference type="InterPro" id="IPR036257">
    <property type="entry name" value="Cyt_c_oxidase_su2_TM_sf"/>
</dbReference>
<dbReference type="PRINTS" id="PR01166">
    <property type="entry name" value="CYCOXIDASEII"/>
</dbReference>
<comment type="similarity">
    <text evidence="2">Belongs to the cytochrome c oxidase subunit 2 family.</text>
</comment>
<dbReference type="SUPFAM" id="SSF81464">
    <property type="entry name" value="Cytochrome c oxidase subunit II-like, transmembrane region"/>
    <property type="match status" value="1"/>
</dbReference>
<dbReference type="GO" id="GO:0005507">
    <property type="term" value="F:copper ion binding"/>
    <property type="evidence" value="ECO:0007669"/>
    <property type="project" value="InterPro"/>
</dbReference>
<dbReference type="STRING" id="1888995.BD935_03455"/>